<evidence type="ECO:0000313" key="3">
    <source>
        <dbReference type="Proteomes" id="UP000180254"/>
    </source>
</evidence>
<keyword evidence="3" id="KW-1185">Reference proteome</keyword>
<evidence type="ECO:0000259" key="1">
    <source>
        <dbReference type="Pfam" id="PF13021"/>
    </source>
</evidence>
<proteinExistence type="predicted"/>
<feature type="domain" description="DUF3885" evidence="1">
    <location>
        <begin position="18"/>
        <end position="197"/>
    </location>
</feature>
<reference evidence="2 3" key="1">
    <citation type="submission" date="2016-09" db="EMBL/GenBank/DDBJ databases">
        <title>Genome sequence of Eubacterium angustum.</title>
        <authorList>
            <person name="Poehlein A."/>
            <person name="Daniel R."/>
        </authorList>
    </citation>
    <scope>NUCLEOTIDE SEQUENCE [LARGE SCALE GENOMIC DNA]</scope>
    <source>
        <strain evidence="2 3">DSM 1989</strain>
    </source>
</reference>
<evidence type="ECO:0000313" key="2">
    <source>
        <dbReference type="EMBL" id="OHW63564.1"/>
    </source>
</evidence>
<dbReference type="OrthoDB" id="9429671at2"/>
<dbReference type="AlphaFoldDB" id="A0A1S1VAJ8"/>
<dbReference type="Proteomes" id="UP000180254">
    <property type="component" value="Unassembled WGS sequence"/>
</dbReference>
<dbReference type="RefSeq" id="WP_071061137.1">
    <property type="nucleotide sequence ID" value="NZ_MKIE01000001.1"/>
</dbReference>
<dbReference type="Pfam" id="PF13021">
    <property type="entry name" value="DUF3885"/>
    <property type="match status" value="1"/>
</dbReference>
<dbReference type="STRING" id="39480.EUAN_04280"/>
<dbReference type="InterPro" id="IPR024976">
    <property type="entry name" value="DUF3885"/>
</dbReference>
<gene>
    <name evidence="2" type="ORF">EUAN_04280</name>
</gene>
<accession>A0A1S1VAJ8</accession>
<protein>
    <recommendedName>
        <fullName evidence="1">DUF3885 domain-containing protein</fullName>
    </recommendedName>
</protein>
<dbReference type="EMBL" id="MKIE01000001">
    <property type="protein sequence ID" value="OHW63564.1"/>
    <property type="molecule type" value="Genomic_DNA"/>
</dbReference>
<name>A0A1S1VAJ8_9FIRM</name>
<comment type="caution">
    <text evidence="2">The sequence shown here is derived from an EMBL/GenBank/DDBJ whole genome shotgun (WGS) entry which is preliminary data.</text>
</comment>
<sequence>MIKEQVTKELNLIGLKSLNPPLFYNAEYGIRFEIGVGNVYDSNMEPRKEYIENALNRAMTIYRSGLKFPSFLVWKVNPQNEEESINLKNLFFRKIAPVLPHEELSEYVEAGSDTMNQTQFYWDLNKSEIPIDKVFYEIILGDIGGSADFVSSIYIVDVQSHVILQLYDDMGLDIVSYDKDRLLPVYKELKSWILDYDRKEIDDKFAD</sequence>
<organism evidence="2 3">
    <name type="scientific">Andreesenia angusta</name>
    <dbReference type="NCBI Taxonomy" id="39480"/>
    <lineage>
        <taxon>Bacteria</taxon>
        <taxon>Bacillati</taxon>
        <taxon>Bacillota</taxon>
        <taxon>Tissierellia</taxon>
        <taxon>Tissierellales</taxon>
        <taxon>Gottschalkiaceae</taxon>
        <taxon>Andreesenia</taxon>
    </lineage>
</organism>